<reference evidence="2 3" key="1">
    <citation type="submission" date="2024-04" db="EMBL/GenBank/DDBJ databases">
        <title>Genome assembly C_amara_ONT_v2.</title>
        <authorList>
            <person name="Yant L."/>
            <person name="Moore C."/>
            <person name="Slenker M."/>
        </authorList>
    </citation>
    <scope>NUCLEOTIDE SEQUENCE [LARGE SCALE GENOMIC DNA]</scope>
    <source>
        <tissue evidence="2">Leaf</tissue>
    </source>
</reference>
<dbReference type="InterPro" id="IPR004147">
    <property type="entry name" value="ABC1_dom"/>
</dbReference>
<gene>
    <name evidence="2" type="ORF">V5N11_031011</name>
</gene>
<dbReference type="CDD" id="cd05121">
    <property type="entry name" value="ABC1_ADCK3-like"/>
    <property type="match status" value="1"/>
</dbReference>
<dbReference type="GO" id="GO:0016301">
    <property type="term" value="F:kinase activity"/>
    <property type="evidence" value="ECO:0007669"/>
    <property type="project" value="UniProtKB-KW"/>
</dbReference>
<evidence type="ECO:0000313" key="3">
    <source>
        <dbReference type="Proteomes" id="UP001558713"/>
    </source>
</evidence>
<keyword evidence="2" id="KW-0808">Transferase</keyword>
<dbReference type="AlphaFoldDB" id="A0ABD1AQU6"/>
<feature type="domain" description="Protein kinase" evidence="1">
    <location>
        <begin position="133"/>
        <end position="489"/>
    </location>
</feature>
<organism evidence="2 3">
    <name type="scientific">Cardamine amara subsp. amara</name>
    <dbReference type="NCBI Taxonomy" id="228776"/>
    <lineage>
        <taxon>Eukaryota</taxon>
        <taxon>Viridiplantae</taxon>
        <taxon>Streptophyta</taxon>
        <taxon>Embryophyta</taxon>
        <taxon>Tracheophyta</taxon>
        <taxon>Spermatophyta</taxon>
        <taxon>Magnoliopsida</taxon>
        <taxon>eudicotyledons</taxon>
        <taxon>Gunneridae</taxon>
        <taxon>Pentapetalae</taxon>
        <taxon>rosids</taxon>
        <taxon>malvids</taxon>
        <taxon>Brassicales</taxon>
        <taxon>Brassicaceae</taxon>
        <taxon>Cardamineae</taxon>
        <taxon>Cardamine</taxon>
    </lineage>
</organism>
<keyword evidence="3" id="KW-1185">Reference proteome</keyword>
<dbReference type="InterPro" id="IPR051130">
    <property type="entry name" value="Mito_struct-func_regulator"/>
</dbReference>
<dbReference type="Proteomes" id="UP001558713">
    <property type="component" value="Unassembled WGS sequence"/>
</dbReference>
<dbReference type="PANTHER" id="PTHR43173:SF12">
    <property type="entry name" value="PROTEIN KINASE SUPERFAMILY PROTEIN"/>
    <property type="match status" value="1"/>
</dbReference>
<dbReference type="Pfam" id="PF03109">
    <property type="entry name" value="ABC1"/>
    <property type="match status" value="1"/>
</dbReference>
<name>A0ABD1AQU6_CARAN</name>
<sequence>MHAIDFKEIQEKLSDGFRPWQRSFQFWVRATDIYTGYKVFQLRMNFVKDVKKQEEMWETQHELAAHKIYSMCSDLGGFFLKIAQILGKPDLAPAAWVRKLVTLCDQAPATSFDVVRLVLEKELGKSIEDVFETFDDKPLGSASIAQVHRARVKGDKRDVVVKVQHPGVEKLMMVDIRNLQIFALYMQKTDIKFDLFSMTKEIEKQIGYEFDFKREANAMEKIRRFLYKNNRKSPVLVPRVVAKFGDQRNNHNMHRKVLVMDYISGIPILSLGDEMAKRGINPHGKMAEAAKFNILNSLSQAYGQMILKSGFFHADPHPGNILICKGSEVALLDYGQVKELPDHLRLGYANLVIAIADNNASLALQSFRELGIATVAKCKNEQQELLQLAKTMFDTQMPPGTTVLQPFSEDSSIKKISVEAFPEELFSVLRTVVLLRGLSVGIGVNYSCAQQWKPIAEAALRASGRLSTGRTQKRRWSSLRRLNPGAAES</sequence>
<dbReference type="PROSITE" id="PS50011">
    <property type="entry name" value="PROTEIN_KINASE_DOM"/>
    <property type="match status" value="1"/>
</dbReference>
<protein>
    <submittedName>
        <fullName evidence="2">Protein ACTIVITY OF BC1 COMPLEX KINASE 7</fullName>
    </submittedName>
</protein>
<dbReference type="InterPro" id="IPR011009">
    <property type="entry name" value="Kinase-like_dom_sf"/>
</dbReference>
<accession>A0ABD1AQU6</accession>
<evidence type="ECO:0000313" key="2">
    <source>
        <dbReference type="EMBL" id="KAL1201226.1"/>
    </source>
</evidence>
<dbReference type="EMBL" id="JBANAX010000593">
    <property type="protein sequence ID" value="KAL1201226.1"/>
    <property type="molecule type" value="Genomic_DNA"/>
</dbReference>
<dbReference type="InterPro" id="IPR000719">
    <property type="entry name" value="Prot_kinase_dom"/>
</dbReference>
<dbReference type="Gene3D" id="1.10.510.10">
    <property type="entry name" value="Transferase(Phosphotransferase) domain 1"/>
    <property type="match status" value="1"/>
</dbReference>
<dbReference type="SUPFAM" id="SSF56112">
    <property type="entry name" value="Protein kinase-like (PK-like)"/>
    <property type="match status" value="1"/>
</dbReference>
<comment type="caution">
    <text evidence="2">The sequence shown here is derived from an EMBL/GenBank/DDBJ whole genome shotgun (WGS) entry which is preliminary data.</text>
</comment>
<evidence type="ECO:0000259" key="1">
    <source>
        <dbReference type="PROSITE" id="PS50011"/>
    </source>
</evidence>
<keyword evidence="2" id="KW-0418">Kinase</keyword>
<proteinExistence type="predicted"/>
<dbReference type="PANTHER" id="PTHR43173">
    <property type="entry name" value="ABC1 FAMILY PROTEIN"/>
    <property type="match status" value="1"/>
</dbReference>